<dbReference type="RefSeq" id="WP_119545418.1">
    <property type="nucleotide sequence ID" value="NZ_QXIR01000002.1"/>
</dbReference>
<dbReference type="EMBL" id="QXIR01000002">
    <property type="protein sequence ID" value="RIW38520.1"/>
    <property type="molecule type" value="Genomic_DNA"/>
</dbReference>
<gene>
    <name evidence="2" type="ORF">D3H55_03005</name>
</gene>
<dbReference type="Proteomes" id="UP000265801">
    <property type="component" value="Unassembled WGS sequence"/>
</dbReference>
<dbReference type="OrthoDB" id="2852258at2"/>
<dbReference type="Gene3D" id="2.60.40.3830">
    <property type="match status" value="1"/>
</dbReference>
<evidence type="ECO:0000313" key="2">
    <source>
        <dbReference type="EMBL" id="RIW38520.1"/>
    </source>
</evidence>
<keyword evidence="1" id="KW-0812">Transmembrane</keyword>
<accession>A0A3A1R635</accession>
<keyword evidence="1" id="KW-1133">Transmembrane helix</keyword>
<name>A0A3A1R635_9BACI</name>
<protein>
    <submittedName>
        <fullName evidence="2">Uncharacterized protein</fullName>
    </submittedName>
</protein>
<proteinExistence type="predicted"/>
<feature type="transmembrane region" description="Helical" evidence="1">
    <location>
        <begin position="38"/>
        <end position="60"/>
    </location>
</feature>
<sequence length="169" mass="19256">MYLYLGFAVLLLNLVFLLAKWLTPESELLNSFKKTSHFWWTQVALFLVSIVIISAHYYGLSKAEWYTSPMFEMDSMLYTGEKNGPAIQHEEFPYTNSPFETEVFIPGSSDGEAAVLNLTSKKGKSLKPITVRLNNQRAPLLLKFPENGLWKITINYDKNDTGPIVVEVK</sequence>
<evidence type="ECO:0000313" key="3">
    <source>
        <dbReference type="Proteomes" id="UP000265801"/>
    </source>
</evidence>
<keyword evidence="1" id="KW-0472">Membrane</keyword>
<evidence type="ECO:0000256" key="1">
    <source>
        <dbReference type="SAM" id="Phobius"/>
    </source>
</evidence>
<comment type="caution">
    <text evidence="2">The sequence shown here is derived from an EMBL/GenBank/DDBJ whole genome shotgun (WGS) entry which is preliminary data.</text>
</comment>
<dbReference type="AlphaFoldDB" id="A0A3A1R635"/>
<organism evidence="2 3">
    <name type="scientific">Bacillus salacetis</name>
    <dbReference type="NCBI Taxonomy" id="2315464"/>
    <lineage>
        <taxon>Bacteria</taxon>
        <taxon>Bacillati</taxon>
        <taxon>Bacillota</taxon>
        <taxon>Bacilli</taxon>
        <taxon>Bacillales</taxon>
        <taxon>Bacillaceae</taxon>
        <taxon>Bacillus</taxon>
    </lineage>
</organism>
<reference evidence="2 3" key="1">
    <citation type="submission" date="2018-09" db="EMBL/GenBank/DDBJ databases">
        <title>Bacillus saliacetes sp. nov., isolated from Thai shrimp paste (Ka-pi).</title>
        <authorList>
            <person name="Daroonpunt R."/>
            <person name="Tanasupawat S."/>
            <person name="Yiamsombut S."/>
        </authorList>
    </citation>
    <scope>NUCLEOTIDE SEQUENCE [LARGE SCALE GENOMIC DNA]</scope>
    <source>
        <strain evidence="2 3">SKP7-4</strain>
    </source>
</reference>
<keyword evidence="3" id="KW-1185">Reference proteome</keyword>